<dbReference type="PANTHER" id="PTHR31306">
    <property type="entry name" value="ALPHA-1,6-MANNOSYLTRANSFERASE MNN11-RELATED"/>
    <property type="match status" value="1"/>
</dbReference>
<reference evidence="5 6" key="1">
    <citation type="submission" date="2016-10" db="EMBL/GenBank/DDBJ databases">
        <title>Reductive evolution of mitochondrial metabolism and differential evolution of invasion-related proteins in Cryptosporidium.</title>
        <authorList>
            <person name="Liu S."/>
            <person name="Roellig D.M."/>
            <person name="Guo Y."/>
            <person name="Li N."/>
            <person name="Frace M.A."/>
            <person name="Tang K."/>
            <person name="Zhang L."/>
            <person name="Feng Y."/>
            <person name="Xiao L."/>
        </authorList>
    </citation>
    <scope>NUCLEOTIDE SEQUENCE [LARGE SCALE GENOMIC DNA]</scope>
    <source>
        <strain evidence="5">30847</strain>
    </source>
</reference>
<accession>A0A1J4MDQ1</accession>
<dbReference type="GeneID" id="92366029"/>
<dbReference type="PANTHER" id="PTHR31306:SF4">
    <property type="entry name" value="ALPHA-1,2-GALACTOSYLTRANSFERASE"/>
    <property type="match status" value="1"/>
</dbReference>
<evidence type="ECO:0000313" key="6">
    <source>
        <dbReference type="Proteomes" id="UP000186804"/>
    </source>
</evidence>
<proteinExistence type="inferred from homology"/>
<keyword evidence="4" id="KW-0812">Transmembrane</keyword>
<dbReference type="RefSeq" id="XP_067066374.1">
    <property type="nucleotide sequence ID" value="XM_067212077.1"/>
</dbReference>
<evidence type="ECO:0000256" key="4">
    <source>
        <dbReference type="SAM" id="Phobius"/>
    </source>
</evidence>
<keyword evidence="4" id="KW-0472">Membrane</keyword>
<evidence type="ECO:0000313" key="5">
    <source>
        <dbReference type="EMBL" id="OII71005.1"/>
    </source>
</evidence>
<evidence type="ECO:0008006" key="7">
    <source>
        <dbReference type="Google" id="ProtNLM"/>
    </source>
</evidence>
<sequence>MNTLKNKKTCRYCGFVANRKQKIQKDTIKCRNIAFKIYVLTGERLLLKKSSLYLCKWEKNYKLGTFSKLTDDTIEKYRKIEISTDQPENTNYILKNLKTIAINNKCRYKFSIFILLSALFIFQLILYIVSKNSVKFPVLLFSEDLLPTFNNIKNKNLEQVLSFTGLEYWLPSWIRKKSIYFFQDIYIPLNISRFNFNEYLNLRIIDSKEFGNEINNNFGEIIACNIIILTAGDTSFNTLPELVENRIEYARRNGYCYLHFSCRKNNFSPDENQQNIDNCKYPHYWRYLALWELFTKPYLLLSEKRKIIQPQWVLYMDMDAMFTNFSYKIEKFARNFSFSKTGLIISADTKCYDPRYPLNNGVMLFRNNEFSQYLVYQVLLKQSYRSSLFYNGINNWNAKGLQDQPLLTNILVNDTNEIDAEHITSICSFAYLQNLDINGAIFVGNHVTILASREMNAIRRSIVHFRKDNAKWRWRQGDWIAHLSGLTPMAPALRQKYIKEICNLTPVHICPFNITLNATELIIEENKLSLLRYKKELREKSKIVPKK</sequence>
<organism evidence="5 6">
    <name type="scientific">Cryptosporidium andersoni</name>
    <dbReference type="NCBI Taxonomy" id="117008"/>
    <lineage>
        <taxon>Eukaryota</taxon>
        <taxon>Sar</taxon>
        <taxon>Alveolata</taxon>
        <taxon>Apicomplexa</taxon>
        <taxon>Conoidasida</taxon>
        <taxon>Coccidia</taxon>
        <taxon>Eucoccidiorida</taxon>
        <taxon>Eimeriorina</taxon>
        <taxon>Cryptosporidiidae</taxon>
        <taxon>Cryptosporidium</taxon>
    </lineage>
</organism>
<evidence type="ECO:0000256" key="1">
    <source>
        <dbReference type="ARBA" id="ARBA00005664"/>
    </source>
</evidence>
<keyword evidence="6" id="KW-1185">Reference proteome</keyword>
<dbReference type="Proteomes" id="UP000186804">
    <property type="component" value="Unassembled WGS sequence"/>
</dbReference>
<protein>
    <recommendedName>
        <fullName evidence="7">Nucleotide-diphospho-sugar transferase domain-containing protein</fullName>
    </recommendedName>
</protein>
<dbReference type="InterPro" id="IPR029044">
    <property type="entry name" value="Nucleotide-diphossugar_trans"/>
</dbReference>
<name>A0A1J4MDQ1_9CRYT</name>
<evidence type="ECO:0000256" key="2">
    <source>
        <dbReference type="ARBA" id="ARBA00022676"/>
    </source>
</evidence>
<dbReference type="VEuPathDB" id="CryptoDB:cand_018440"/>
<comment type="caution">
    <text evidence="5">The sequence shown here is derived from an EMBL/GenBank/DDBJ whole genome shotgun (WGS) entry which is preliminary data.</text>
</comment>
<keyword evidence="4" id="KW-1133">Transmembrane helix</keyword>
<dbReference type="GO" id="GO:0016757">
    <property type="term" value="F:glycosyltransferase activity"/>
    <property type="evidence" value="ECO:0007669"/>
    <property type="project" value="UniProtKB-KW"/>
</dbReference>
<dbReference type="GO" id="GO:0000139">
    <property type="term" value="C:Golgi membrane"/>
    <property type="evidence" value="ECO:0007669"/>
    <property type="project" value="TreeGrafter"/>
</dbReference>
<gene>
    <name evidence="5" type="ORF">cand_018440</name>
</gene>
<evidence type="ECO:0000256" key="3">
    <source>
        <dbReference type="ARBA" id="ARBA00022679"/>
    </source>
</evidence>
<dbReference type="OrthoDB" id="344256at2759"/>
<keyword evidence="2" id="KW-0328">Glycosyltransferase</keyword>
<dbReference type="EMBL" id="LRBS01000125">
    <property type="protein sequence ID" value="OII71005.1"/>
    <property type="molecule type" value="Genomic_DNA"/>
</dbReference>
<comment type="similarity">
    <text evidence="1">Belongs to the glycosyltransferase 34 family.</text>
</comment>
<feature type="transmembrane region" description="Helical" evidence="4">
    <location>
        <begin position="110"/>
        <end position="129"/>
    </location>
</feature>
<keyword evidence="3" id="KW-0808">Transferase</keyword>
<dbReference type="InterPro" id="IPR008630">
    <property type="entry name" value="Glyco_trans_34"/>
</dbReference>
<dbReference type="GO" id="GO:0006487">
    <property type="term" value="P:protein N-linked glycosylation"/>
    <property type="evidence" value="ECO:0007669"/>
    <property type="project" value="TreeGrafter"/>
</dbReference>
<dbReference type="AlphaFoldDB" id="A0A1J4MDQ1"/>
<dbReference type="Gene3D" id="3.90.550.10">
    <property type="entry name" value="Spore Coat Polysaccharide Biosynthesis Protein SpsA, Chain A"/>
    <property type="match status" value="1"/>
</dbReference>